<evidence type="ECO:0000256" key="5">
    <source>
        <dbReference type="ARBA" id="ARBA00023034"/>
    </source>
</evidence>
<dbReference type="GO" id="GO:0046873">
    <property type="term" value="F:metal ion transmembrane transporter activity"/>
    <property type="evidence" value="ECO:0007669"/>
    <property type="project" value="InterPro"/>
</dbReference>
<evidence type="ECO:0000256" key="6">
    <source>
        <dbReference type="ARBA" id="ARBA00023136"/>
    </source>
</evidence>
<dbReference type="InterPro" id="IPR003689">
    <property type="entry name" value="ZIP"/>
</dbReference>
<dbReference type="GeneID" id="89923002"/>
<evidence type="ECO:0000256" key="4">
    <source>
        <dbReference type="ARBA" id="ARBA00022989"/>
    </source>
</evidence>
<feature type="transmembrane region" description="Helical" evidence="8">
    <location>
        <begin position="31"/>
        <end position="49"/>
    </location>
</feature>
<keyword evidence="4 8" id="KW-1133">Transmembrane helix</keyword>
<dbReference type="GO" id="GO:0000139">
    <property type="term" value="C:Golgi membrane"/>
    <property type="evidence" value="ECO:0007669"/>
    <property type="project" value="UniProtKB-SubCell"/>
</dbReference>
<name>A0AAV9PKQ8_9PEZI</name>
<dbReference type="GO" id="GO:0006829">
    <property type="term" value="P:zinc ion transport"/>
    <property type="evidence" value="ECO:0007669"/>
    <property type="project" value="InterPro"/>
</dbReference>
<organism evidence="9 10">
    <name type="scientific">Saxophila tyrrhenica</name>
    <dbReference type="NCBI Taxonomy" id="1690608"/>
    <lineage>
        <taxon>Eukaryota</taxon>
        <taxon>Fungi</taxon>
        <taxon>Dikarya</taxon>
        <taxon>Ascomycota</taxon>
        <taxon>Pezizomycotina</taxon>
        <taxon>Dothideomycetes</taxon>
        <taxon>Dothideomycetidae</taxon>
        <taxon>Mycosphaerellales</taxon>
        <taxon>Extremaceae</taxon>
        <taxon>Saxophila</taxon>
    </lineage>
</organism>
<comment type="subcellular location">
    <subcellularLocation>
        <location evidence="1">Endomembrane system</location>
        <topology evidence="1">Multi-pass membrane protein</topology>
    </subcellularLocation>
    <subcellularLocation>
        <location evidence="2">Golgi apparatus membrane</location>
    </subcellularLocation>
</comment>
<reference evidence="9 10" key="1">
    <citation type="submission" date="2023-08" db="EMBL/GenBank/DDBJ databases">
        <title>Black Yeasts Isolated from many extreme environments.</title>
        <authorList>
            <person name="Coleine C."/>
            <person name="Stajich J.E."/>
            <person name="Selbmann L."/>
        </authorList>
    </citation>
    <scope>NUCLEOTIDE SEQUENCE [LARGE SCALE GENOMIC DNA]</scope>
    <source>
        <strain evidence="9 10">CCFEE 5935</strain>
    </source>
</reference>
<evidence type="ECO:0008006" key="11">
    <source>
        <dbReference type="Google" id="ProtNLM"/>
    </source>
</evidence>
<keyword evidence="10" id="KW-1185">Reference proteome</keyword>
<evidence type="ECO:0000313" key="9">
    <source>
        <dbReference type="EMBL" id="KAK5174573.1"/>
    </source>
</evidence>
<comment type="caution">
    <text evidence="9">The sequence shown here is derived from an EMBL/GenBank/DDBJ whole genome shotgun (WGS) entry which is preliminary data.</text>
</comment>
<keyword evidence="6 8" id="KW-0472">Membrane</keyword>
<accession>A0AAV9PKQ8</accession>
<evidence type="ECO:0000313" key="10">
    <source>
        <dbReference type="Proteomes" id="UP001337655"/>
    </source>
</evidence>
<keyword evidence="5" id="KW-0333">Golgi apparatus</keyword>
<feature type="transmembrane region" description="Helical" evidence="8">
    <location>
        <begin position="245"/>
        <end position="267"/>
    </location>
</feature>
<dbReference type="PANTHER" id="PTHR16133:SF0">
    <property type="entry name" value="ZINC_IRON REGULATED TRANSPORTER-RELATED PROTEIN 102B, ISOFORM E"/>
    <property type="match status" value="1"/>
</dbReference>
<proteinExistence type="predicted"/>
<feature type="transmembrane region" description="Helical" evidence="8">
    <location>
        <begin position="6"/>
        <end position="24"/>
    </location>
</feature>
<feature type="region of interest" description="Disordered" evidence="7">
    <location>
        <begin position="119"/>
        <end position="141"/>
    </location>
</feature>
<feature type="transmembrane region" description="Helical" evidence="8">
    <location>
        <begin position="279"/>
        <end position="304"/>
    </location>
</feature>
<feature type="region of interest" description="Disordered" evidence="7">
    <location>
        <begin position="190"/>
        <end position="214"/>
    </location>
</feature>
<dbReference type="PANTHER" id="PTHR16133">
    <property type="entry name" value="SOLUTE CARRIER FAMILY 39 ZINC TRANSPORTER , MEMBER 9-RELATED"/>
    <property type="match status" value="1"/>
</dbReference>
<sequence length="404" mass="42776">MAVSYVLSGPLCFLAGILPLSFSLSSRQLRLVTALGTGVLVGTSMIVIIPEGIETLYEASGSSHSHAERSIRVATRSSVLTNPMPGAMEHNVWRQTATAMPNDLGLDGAGLNCMVKRQDDGQENSDHLEDSNEHEANEHHDEEYNPHAWVGFSLITGFILMYLVDTLPRHVSGPSQPQRFHISLNQFSLTRSRTSSGPEPPTDSSTTHHGLSGRPSSTTVGLVIHAIADGIALGASSATTSRLSFIIFFALMIHKAPAAFGLTSVLLKQGLSKRAARAHLIVFSLAAPVGALLTWGAAHILGYSSAALGRSMSAEFATGVLLLFSAGTFMYVAMHTMQEGSHSRGSENGQINGYSSVPMSDMSDMYASTAPTATKTDAAGLTDTMVCVAGMLLPLLTNVFGHGH</sequence>
<protein>
    <recommendedName>
        <fullName evidence="11">Solute carrier family 39 member 9</fullName>
    </recommendedName>
</protein>
<feature type="transmembrane region" description="Helical" evidence="8">
    <location>
        <begin position="316"/>
        <end position="334"/>
    </location>
</feature>
<evidence type="ECO:0000256" key="2">
    <source>
        <dbReference type="ARBA" id="ARBA00004394"/>
    </source>
</evidence>
<dbReference type="RefSeq" id="XP_064663242.1">
    <property type="nucleotide sequence ID" value="XM_064798915.1"/>
</dbReference>
<evidence type="ECO:0000256" key="7">
    <source>
        <dbReference type="SAM" id="MobiDB-lite"/>
    </source>
</evidence>
<evidence type="ECO:0000256" key="8">
    <source>
        <dbReference type="SAM" id="Phobius"/>
    </source>
</evidence>
<dbReference type="AlphaFoldDB" id="A0AAV9PKQ8"/>
<gene>
    <name evidence="9" type="ORF">LTR77_001654</name>
</gene>
<evidence type="ECO:0000256" key="1">
    <source>
        <dbReference type="ARBA" id="ARBA00004127"/>
    </source>
</evidence>
<evidence type="ECO:0000256" key="3">
    <source>
        <dbReference type="ARBA" id="ARBA00022692"/>
    </source>
</evidence>
<dbReference type="Pfam" id="PF02535">
    <property type="entry name" value="Zip"/>
    <property type="match status" value="1"/>
</dbReference>
<dbReference type="Proteomes" id="UP001337655">
    <property type="component" value="Unassembled WGS sequence"/>
</dbReference>
<dbReference type="InterPro" id="IPR045891">
    <property type="entry name" value="ZIP9"/>
</dbReference>
<keyword evidence="3 8" id="KW-0812">Transmembrane</keyword>
<dbReference type="EMBL" id="JAVRRT010000002">
    <property type="protein sequence ID" value="KAK5174573.1"/>
    <property type="molecule type" value="Genomic_DNA"/>
</dbReference>